<dbReference type="Pfam" id="PF10686">
    <property type="entry name" value="YAcAr"/>
    <property type="match status" value="1"/>
</dbReference>
<organism evidence="2 3">
    <name type="scientific">Kiloniella antarctica</name>
    <dbReference type="NCBI Taxonomy" id="1550907"/>
    <lineage>
        <taxon>Bacteria</taxon>
        <taxon>Pseudomonadati</taxon>
        <taxon>Pseudomonadota</taxon>
        <taxon>Alphaproteobacteria</taxon>
        <taxon>Rhodospirillales</taxon>
        <taxon>Kiloniellaceae</taxon>
        <taxon>Kiloniella</taxon>
    </lineage>
</organism>
<evidence type="ECO:0000259" key="1">
    <source>
        <dbReference type="Pfam" id="PF10686"/>
    </source>
</evidence>
<proteinExistence type="predicted"/>
<evidence type="ECO:0000313" key="2">
    <source>
        <dbReference type="EMBL" id="MFD2207554.1"/>
    </source>
</evidence>
<dbReference type="EMBL" id="JBHUII010000011">
    <property type="protein sequence ID" value="MFD2207554.1"/>
    <property type="molecule type" value="Genomic_DNA"/>
</dbReference>
<feature type="domain" description="YspA cpYpsA-related SLOG" evidence="1">
    <location>
        <begin position="1"/>
        <end position="64"/>
    </location>
</feature>
<keyword evidence="3" id="KW-1185">Reference proteome</keyword>
<accession>A0ABW5BRJ6</accession>
<name>A0ABW5BRJ6_9PROT</name>
<reference evidence="3" key="1">
    <citation type="journal article" date="2019" name="Int. J. Syst. Evol. Microbiol.">
        <title>The Global Catalogue of Microorganisms (GCM) 10K type strain sequencing project: providing services to taxonomists for standard genome sequencing and annotation.</title>
        <authorList>
            <consortium name="The Broad Institute Genomics Platform"/>
            <consortium name="The Broad Institute Genome Sequencing Center for Infectious Disease"/>
            <person name="Wu L."/>
            <person name="Ma J."/>
        </authorList>
    </citation>
    <scope>NUCLEOTIDE SEQUENCE [LARGE SCALE GENOMIC DNA]</scope>
    <source>
        <strain evidence="3">CGMCC 4.7192</strain>
    </source>
</reference>
<evidence type="ECO:0000313" key="3">
    <source>
        <dbReference type="Proteomes" id="UP001597294"/>
    </source>
</evidence>
<protein>
    <submittedName>
        <fullName evidence="2">SLOG family protein</fullName>
    </submittedName>
</protein>
<dbReference type="Proteomes" id="UP001597294">
    <property type="component" value="Unassembled WGS sequence"/>
</dbReference>
<sequence>MKVIIAGSRTIDDYDALETFVESIDWPIEEVVSGGCRGVDELGERWAKGKNIPKKVLYADWVKYGREAGELRNRDMAEYADGLILLWDGKSPGASCMLRESSNAGIDIRHQIYGFDWRKMEQAEKAILEYYWSGKGRLVFQHNHWEWEVTDPKAPVIPQEAIHGLIEQGFLEEDTIIILKSVRERHHSKLA</sequence>
<dbReference type="RefSeq" id="WP_380254287.1">
    <property type="nucleotide sequence ID" value="NZ_JBHUII010000011.1"/>
</dbReference>
<dbReference type="InterPro" id="IPR019627">
    <property type="entry name" value="YAcAr"/>
</dbReference>
<comment type="caution">
    <text evidence="2">The sequence shown here is derived from an EMBL/GenBank/DDBJ whole genome shotgun (WGS) entry which is preliminary data.</text>
</comment>
<gene>
    <name evidence="2" type="ORF">ACFSKO_18200</name>
</gene>